<dbReference type="Pfam" id="PF04542">
    <property type="entry name" value="Sigma70_r2"/>
    <property type="match status" value="1"/>
</dbReference>
<dbReference type="InterPro" id="IPR014284">
    <property type="entry name" value="RNA_pol_sigma-70_dom"/>
</dbReference>
<name>N1MK50_9SPHN</name>
<keyword evidence="4" id="KW-0804">Transcription</keyword>
<feature type="domain" description="RNA polymerase sigma factor 70 region 4 type 2" evidence="6">
    <location>
        <begin position="110"/>
        <end position="162"/>
    </location>
</feature>
<accession>N1MK50</accession>
<keyword evidence="8" id="KW-1185">Reference proteome</keyword>
<dbReference type="SUPFAM" id="SSF88659">
    <property type="entry name" value="Sigma3 and sigma4 domains of RNA polymerase sigma factors"/>
    <property type="match status" value="1"/>
</dbReference>
<reference evidence="8" key="2">
    <citation type="submission" date="2013-04" db="EMBL/GenBank/DDBJ databases">
        <title>Bisphenol A degrading Sphingobium sp. strain BiD32.</title>
        <authorList>
            <person name="Nielsen J.L."/>
            <person name="Zhou N.A."/>
            <person name="Kjeldal H."/>
        </authorList>
    </citation>
    <scope>NUCLEOTIDE SEQUENCE [LARGE SCALE GENOMIC DNA]</scope>
    <source>
        <strain evidence="8">BiD32</strain>
    </source>
</reference>
<dbReference type="GO" id="GO:0006352">
    <property type="term" value="P:DNA-templated transcription initiation"/>
    <property type="evidence" value="ECO:0007669"/>
    <property type="project" value="InterPro"/>
</dbReference>
<dbReference type="InterPro" id="IPR013249">
    <property type="entry name" value="RNA_pol_sigma70_r4_t2"/>
</dbReference>
<evidence type="ECO:0000259" key="5">
    <source>
        <dbReference type="Pfam" id="PF04542"/>
    </source>
</evidence>
<comment type="similarity">
    <text evidence="1">Belongs to the sigma-70 factor family. ECF subfamily.</text>
</comment>
<dbReference type="AlphaFoldDB" id="N1MK50"/>
<evidence type="ECO:0000256" key="4">
    <source>
        <dbReference type="ARBA" id="ARBA00023163"/>
    </source>
</evidence>
<evidence type="ECO:0000313" key="7">
    <source>
        <dbReference type="EMBL" id="CCW17326.1"/>
    </source>
</evidence>
<keyword evidence="2" id="KW-0805">Transcription regulation</keyword>
<dbReference type="InterPro" id="IPR007627">
    <property type="entry name" value="RNA_pol_sigma70_r2"/>
</dbReference>
<dbReference type="GO" id="GO:0016987">
    <property type="term" value="F:sigma factor activity"/>
    <property type="evidence" value="ECO:0007669"/>
    <property type="project" value="UniProtKB-KW"/>
</dbReference>
<dbReference type="PANTHER" id="PTHR43133">
    <property type="entry name" value="RNA POLYMERASE ECF-TYPE SIGMA FACTO"/>
    <property type="match status" value="1"/>
</dbReference>
<dbReference type="InterPro" id="IPR013324">
    <property type="entry name" value="RNA_pol_sigma_r3/r4-like"/>
</dbReference>
<dbReference type="Proteomes" id="UP000013201">
    <property type="component" value="Unassembled WGS sequence"/>
</dbReference>
<sequence length="169" mass="19331">MSAAATTIDVGMLYASHGDWLREWLRRHTRCSHRAADLAQDTFCRVLETNEGAPVRDPRNYLSTVARRILIDDIRHREVERAYLAVHAERMGDADHLTPARVAEAAQLLDAILRLLETLPDKARRAFMMIRFDGLRYADAAKALGVSERMVKRYVVQVYAHCYAFAYPD</sequence>
<dbReference type="InterPro" id="IPR039425">
    <property type="entry name" value="RNA_pol_sigma-70-like"/>
</dbReference>
<keyword evidence="3" id="KW-0731">Sigma factor</keyword>
<dbReference type="EMBL" id="CAVK010000072">
    <property type="protein sequence ID" value="CCW17326.1"/>
    <property type="molecule type" value="Genomic_DNA"/>
</dbReference>
<dbReference type="InterPro" id="IPR013325">
    <property type="entry name" value="RNA_pol_sigma_r2"/>
</dbReference>
<evidence type="ECO:0000256" key="2">
    <source>
        <dbReference type="ARBA" id="ARBA00023015"/>
    </source>
</evidence>
<dbReference type="SUPFAM" id="SSF88946">
    <property type="entry name" value="Sigma2 domain of RNA polymerase sigma factors"/>
    <property type="match status" value="1"/>
</dbReference>
<dbReference type="PANTHER" id="PTHR43133:SF63">
    <property type="entry name" value="RNA POLYMERASE SIGMA FACTOR FECI-RELATED"/>
    <property type="match status" value="1"/>
</dbReference>
<dbReference type="Gene3D" id="1.10.10.10">
    <property type="entry name" value="Winged helix-like DNA-binding domain superfamily/Winged helix DNA-binding domain"/>
    <property type="match status" value="1"/>
</dbReference>
<dbReference type="RefSeq" id="WP_006953768.1">
    <property type="nucleotide sequence ID" value="NZ_CAVK010000072.1"/>
</dbReference>
<reference evidence="7 8" key="1">
    <citation type="submission" date="2013-03" db="EMBL/GenBank/DDBJ databases">
        <authorList>
            <person name="Le V."/>
        </authorList>
    </citation>
    <scope>NUCLEOTIDE SEQUENCE [LARGE SCALE GENOMIC DNA]</scope>
    <source>
        <strain evidence="7 8">BiD32</strain>
    </source>
</reference>
<comment type="caution">
    <text evidence="7">The sequence shown here is derived from an EMBL/GenBank/DDBJ whole genome shotgun (WGS) entry which is preliminary data.</text>
</comment>
<evidence type="ECO:0000256" key="1">
    <source>
        <dbReference type="ARBA" id="ARBA00010641"/>
    </source>
</evidence>
<protein>
    <submittedName>
        <fullName evidence="7">RNA polymerase sigma-70 family protein</fullName>
    </submittedName>
</protein>
<evidence type="ECO:0000259" key="6">
    <source>
        <dbReference type="Pfam" id="PF08281"/>
    </source>
</evidence>
<dbReference type="InterPro" id="IPR036388">
    <property type="entry name" value="WH-like_DNA-bd_sf"/>
</dbReference>
<dbReference type="Pfam" id="PF08281">
    <property type="entry name" value="Sigma70_r4_2"/>
    <property type="match status" value="1"/>
</dbReference>
<gene>
    <name evidence="7" type="ORF">EBBID32_16650</name>
</gene>
<dbReference type="NCBIfam" id="TIGR02937">
    <property type="entry name" value="sigma70-ECF"/>
    <property type="match status" value="1"/>
</dbReference>
<evidence type="ECO:0000313" key="8">
    <source>
        <dbReference type="Proteomes" id="UP000013201"/>
    </source>
</evidence>
<evidence type="ECO:0000256" key="3">
    <source>
        <dbReference type="ARBA" id="ARBA00023082"/>
    </source>
</evidence>
<dbReference type="Gene3D" id="1.10.1740.10">
    <property type="match status" value="1"/>
</dbReference>
<organism evidence="7 8">
    <name type="scientific">Sphingobium indicum BiD32</name>
    <dbReference type="NCBI Taxonomy" id="1301087"/>
    <lineage>
        <taxon>Bacteria</taxon>
        <taxon>Pseudomonadati</taxon>
        <taxon>Pseudomonadota</taxon>
        <taxon>Alphaproteobacteria</taxon>
        <taxon>Sphingomonadales</taxon>
        <taxon>Sphingomonadaceae</taxon>
        <taxon>Sphingobium</taxon>
    </lineage>
</organism>
<proteinExistence type="inferred from homology"/>
<dbReference type="GO" id="GO:0003677">
    <property type="term" value="F:DNA binding"/>
    <property type="evidence" value="ECO:0007669"/>
    <property type="project" value="InterPro"/>
</dbReference>
<feature type="domain" description="RNA polymerase sigma-70 region 2" evidence="5">
    <location>
        <begin position="13"/>
        <end position="77"/>
    </location>
</feature>